<dbReference type="HAMAP" id="MF_01864">
    <property type="entry name" value="tRNA_metthiotr_MiaB"/>
    <property type="match status" value="1"/>
</dbReference>
<evidence type="ECO:0000259" key="10">
    <source>
        <dbReference type="PROSITE" id="PS50926"/>
    </source>
</evidence>
<comment type="subcellular location">
    <subcellularLocation>
        <location evidence="9">Cytoplasm</location>
    </subcellularLocation>
</comment>
<keyword evidence="6 9" id="KW-0408">Iron</keyword>
<dbReference type="NCBIfam" id="TIGR01574">
    <property type="entry name" value="miaB-methiolase"/>
    <property type="match status" value="1"/>
</dbReference>
<feature type="domain" description="TRAM" evidence="10">
    <location>
        <begin position="381"/>
        <end position="442"/>
    </location>
</feature>
<dbReference type="PROSITE" id="PS51449">
    <property type="entry name" value="MTTASE_N"/>
    <property type="match status" value="1"/>
</dbReference>
<dbReference type="SFLD" id="SFLDG01061">
    <property type="entry name" value="methylthiotransferase"/>
    <property type="match status" value="1"/>
</dbReference>
<comment type="function">
    <text evidence="1 9">Catalyzes the methylthiolation of N6-(dimethylallyl)adenosine (i(6)A), leading to the formation of 2-methylthio-N6-(dimethylallyl)adenosine (ms(2)i(6)A) at position 37 in tRNAs that read codons beginning with uridine.</text>
</comment>
<dbReference type="RefSeq" id="WP_386735586.1">
    <property type="nucleotide sequence ID" value="NZ_JBHRXI010000010.1"/>
</dbReference>
<evidence type="ECO:0000313" key="13">
    <source>
        <dbReference type="EMBL" id="MFC3614378.1"/>
    </source>
</evidence>
<comment type="subunit">
    <text evidence="9">Monomer.</text>
</comment>
<dbReference type="SFLD" id="SFLDG01082">
    <property type="entry name" value="B12-binding_domain_containing"/>
    <property type="match status" value="1"/>
</dbReference>
<accession>A0ABV7TJQ9</accession>
<reference evidence="14" key="1">
    <citation type="journal article" date="2019" name="Int. J. Syst. Evol. Microbiol.">
        <title>The Global Catalogue of Microorganisms (GCM) 10K type strain sequencing project: providing services to taxonomists for standard genome sequencing and annotation.</title>
        <authorList>
            <consortium name="The Broad Institute Genomics Platform"/>
            <consortium name="The Broad Institute Genome Sequencing Center for Infectious Disease"/>
            <person name="Wu L."/>
            <person name="Ma J."/>
        </authorList>
    </citation>
    <scope>NUCLEOTIDE SEQUENCE [LARGE SCALE GENOMIC DNA]</scope>
    <source>
        <strain evidence="14">KCTC 42911</strain>
    </source>
</reference>
<dbReference type="SFLD" id="SFLDS00029">
    <property type="entry name" value="Radical_SAM"/>
    <property type="match status" value="1"/>
</dbReference>
<feature type="domain" description="Radical SAM core" evidence="12">
    <location>
        <begin position="148"/>
        <end position="382"/>
    </location>
</feature>
<dbReference type="PROSITE" id="PS51918">
    <property type="entry name" value="RADICAL_SAM"/>
    <property type="match status" value="1"/>
</dbReference>
<dbReference type="EC" id="2.8.4.3" evidence="8 9"/>
<dbReference type="Gene3D" id="3.80.30.20">
    <property type="entry name" value="tm_1862 like domain"/>
    <property type="match status" value="1"/>
</dbReference>
<comment type="catalytic activity">
    <reaction evidence="9">
        <text>N(6)-dimethylallyladenosine(37) in tRNA + (sulfur carrier)-SH + AH2 + 2 S-adenosyl-L-methionine = 2-methylsulfanyl-N(6)-dimethylallyladenosine(37) in tRNA + (sulfur carrier)-H + 5'-deoxyadenosine + L-methionine + A + S-adenosyl-L-homocysteine + 2 H(+)</text>
        <dbReference type="Rhea" id="RHEA:37067"/>
        <dbReference type="Rhea" id="RHEA-COMP:10375"/>
        <dbReference type="Rhea" id="RHEA-COMP:10376"/>
        <dbReference type="Rhea" id="RHEA-COMP:14737"/>
        <dbReference type="Rhea" id="RHEA-COMP:14739"/>
        <dbReference type="ChEBI" id="CHEBI:13193"/>
        <dbReference type="ChEBI" id="CHEBI:15378"/>
        <dbReference type="ChEBI" id="CHEBI:17319"/>
        <dbReference type="ChEBI" id="CHEBI:17499"/>
        <dbReference type="ChEBI" id="CHEBI:29917"/>
        <dbReference type="ChEBI" id="CHEBI:57844"/>
        <dbReference type="ChEBI" id="CHEBI:57856"/>
        <dbReference type="ChEBI" id="CHEBI:59789"/>
        <dbReference type="ChEBI" id="CHEBI:64428"/>
        <dbReference type="ChEBI" id="CHEBI:74415"/>
        <dbReference type="ChEBI" id="CHEBI:74417"/>
        <dbReference type="EC" id="2.8.4.3"/>
    </reaction>
</comment>
<feature type="binding site" evidence="9">
    <location>
        <position position="166"/>
    </location>
    <ligand>
        <name>[4Fe-4S] cluster</name>
        <dbReference type="ChEBI" id="CHEBI:49883"/>
        <label>2</label>
        <note>4Fe-4S-S-AdoMet</note>
    </ligand>
</feature>
<dbReference type="PANTHER" id="PTHR43020">
    <property type="entry name" value="CDK5 REGULATORY SUBUNIT-ASSOCIATED PROTEIN 1"/>
    <property type="match status" value="1"/>
</dbReference>
<keyword evidence="2 9" id="KW-0004">4Fe-4S</keyword>
<comment type="cofactor">
    <cofactor evidence="9">
        <name>[4Fe-4S] cluster</name>
        <dbReference type="ChEBI" id="CHEBI:49883"/>
    </cofactor>
    <text evidence="9">Binds 2 [4Fe-4S] clusters. One cluster is coordinated with 3 cysteines and an exchangeable S-adenosyl-L-methionine.</text>
</comment>
<keyword evidence="9" id="KW-0963">Cytoplasm</keyword>
<dbReference type="InterPro" id="IPR013848">
    <property type="entry name" value="Methylthiotransferase_N"/>
</dbReference>
<evidence type="ECO:0000256" key="1">
    <source>
        <dbReference type="ARBA" id="ARBA00003234"/>
    </source>
</evidence>
<evidence type="ECO:0000256" key="6">
    <source>
        <dbReference type="ARBA" id="ARBA00023004"/>
    </source>
</evidence>
<keyword evidence="3 9" id="KW-0808">Transferase</keyword>
<dbReference type="CDD" id="cd01335">
    <property type="entry name" value="Radical_SAM"/>
    <property type="match status" value="1"/>
</dbReference>
<protein>
    <recommendedName>
        <fullName evidence="8 9">tRNA-2-methylthio-N(6)-dimethylallyladenosine synthase</fullName>
        <ecNumber evidence="8 9">2.8.4.3</ecNumber>
    </recommendedName>
    <alternativeName>
        <fullName evidence="9">(Dimethylallyl)adenosine tRNA methylthiotransferase MiaB</fullName>
    </alternativeName>
    <alternativeName>
        <fullName evidence="9">tRNA-i(6)A37 methylthiotransferase</fullName>
    </alternativeName>
</protein>
<comment type="caution">
    <text evidence="13">The sequence shown here is derived from an EMBL/GenBank/DDBJ whole genome shotgun (WGS) entry which is preliminary data.</text>
</comment>
<dbReference type="SFLD" id="SFLDF00273">
    <property type="entry name" value="(dimethylallyl)adenosine_tRNA"/>
    <property type="match status" value="1"/>
</dbReference>
<feature type="binding site" evidence="9">
    <location>
        <position position="14"/>
    </location>
    <ligand>
        <name>[4Fe-4S] cluster</name>
        <dbReference type="ChEBI" id="CHEBI:49883"/>
        <label>1</label>
    </ligand>
</feature>
<evidence type="ECO:0000256" key="3">
    <source>
        <dbReference type="ARBA" id="ARBA00022679"/>
    </source>
</evidence>
<dbReference type="InterPro" id="IPR023404">
    <property type="entry name" value="rSAM_horseshoe"/>
</dbReference>
<dbReference type="EMBL" id="JBHRXI010000010">
    <property type="protein sequence ID" value="MFC3614378.1"/>
    <property type="molecule type" value="Genomic_DNA"/>
</dbReference>
<dbReference type="InterPro" id="IPR002792">
    <property type="entry name" value="TRAM_dom"/>
</dbReference>
<evidence type="ECO:0000256" key="7">
    <source>
        <dbReference type="ARBA" id="ARBA00023014"/>
    </source>
</evidence>
<organism evidence="13 14">
    <name type="scientific">Lutimaribacter marinistellae</name>
    <dbReference type="NCBI Taxonomy" id="1820329"/>
    <lineage>
        <taxon>Bacteria</taxon>
        <taxon>Pseudomonadati</taxon>
        <taxon>Pseudomonadota</taxon>
        <taxon>Alphaproteobacteria</taxon>
        <taxon>Rhodobacterales</taxon>
        <taxon>Roseobacteraceae</taxon>
        <taxon>Lutimaribacter</taxon>
    </lineage>
</organism>
<dbReference type="InterPro" id="IPR038135">
    <property type="entry name" value="Methylthiotransferase_N_sf"/>
</dbReference>
<proteinExistence type="inferred from homology"/>
<feature type="domain" description="MTTase N-terminal" evidence="11">
    <location>
        <begin position="5"/>
        <end position="124"/>
    </location>
</feature>
<evidence type="ECO:0000256" key="8">
    <source>
        <dbReference type="ARBA" id="ARBA00033765"/>
    </source>
</evidence>
<feature type="binding site" evidence="9">
    <location>
        <position position="162"/>
    </location>
    <ligand>
        <name>[4Fe-4S] cluster</name>
        <dbReference type="ChEBI" id="CHEBI:49883"/>
        <label>2</label>
        <note>4Fe-4S-S-AdoMet</note>
    </ligand>
</feature>
<dbReference type="Gene3D" id="3.40.50.12160">
    <property type="entry name" value="Methylthiotransferase, N-terminal domain"/>
    <property type="match status" value="1"/>
</dbReference>
<gene>
    <name evidence="9 13" type="primary">miaB</name>
    <name evidence="13" type="ORF">ACFORG_11445</name>
</gene>
<evidence type="ECO:0000256" key="5">
    <source>
        <dbReference type="ARBA" id="ARBA00022723"/>
    </source>
</evidence>
<dbReference type="SUPFAM" id="SSF102114">
    <property type="entry name" value="Radical SAM enzymes"/>
    <property type="match status" value="1"/>
</dbReference>
<dbReference type="Pfam" id="PF01938">
    <property type="entry name" value="TRAM"/>
    <property type="match status" value="1"/>
</dbReference>
<dbReference type="PROSITE" id="PS50926">
    <property type="entry name" value="TRAM"/>
    <property type="match status" value="1"/>
</dbReference>
<keyword evidence="9" id="KW-0819">tRNA processing</keyword>
<keyword evidence="7 9" id="KW-0411">Iron-sulfur</keyword>
<dbReference type="InterPro" id="IPR005839">
    <property type="entry name" value="Methylthiotransferase"/>
</dbReference>
<evidence type="ECO:0000256" key="9">
    <source>
        <dbReference type="HAMAP-Rule" id="MF_01864"/>
    </source>
</evidence>
<dbReference type="InterPro" id="IPR058240">
    <property type="entry name" value="rSAM_sf"/>
</dbReference>
<evidence type="ECO:0000313" key="14">
    <source>
        <dbReference type="Proteomes" id="UP001595629"/>
    </source>
</evidence>
<feature type="binding site" evidence="9">
    <location>
        <position position="87"/>
    </location>
    <ligand>
        <name>[4Fe-4S] cluster</name>
        <dbReference type="ChEBI" id="CHEBI:49883"/>
        <label>1</label>
    </ligand>
</feature>
<name>A0ABV7TJQ9_9RHOB</name>
<evidence type="ECO:0000256" key="4">
    <source>
        <dbReference type="ARBA" id="ARBA00022691"/>
    </source>
</evidence>
<dbReference type="PANTHER" id="PTHR43020:SF2">
    <property type="entry name" value="MITOCHONDRIAL TRNA METHYLTHIOTRANSFERASE CDK5RAP1"/>
    <property type="match status" value="1"/>
</dbReference>
<dbReference type="InterPro" id="IPR007197">
    <property type="entry name" value="rSAM"/>
</dbReference>
<dbReference type="GO" id="GO:0035597">
    <property type="term" value="F:tRNA-2-methylthio-N(6)-dimethylallyladenosine(37) synthase activity"/>
    <property type="evidence" value="ECO:0007669"/>
    <property type="project" value="UniProtKB-EC"/>
</dbReference>
<comment type="similarity">
    <text evidence="9">Belongs to the methylthiotransferase family. MiaB subfamily.</text>
</comment>
<dbReference type="InterPro" id="IPR006463">
    <property type="entry name" value="MiaB_methiolase"/>
</dbReference>
<sequence length="442" mass="49335">MTEPKKLFIKTYGCQMNVYDSERMAEALAGSGGQGYVTTDRADDADMILLNTCHIREKAAEKVYSELGRFKGLKAEKPDLKIGVAGCVAQAEGEEIMRRQPLVDLVVGPQSYHRLPELEAKARSGEKALDTDFPEEDKFEKLKRRPKSARGPTAFLTVQEGCDKFCAFCVVPYTRGAEVSRPADRILTEARDLVERGVREITLLGQNVNAYHGAGPDGDMTLAQLIWALDKIDGLERIRFTTSHPNDMTDDLIAAHGECDKLMPYLHLPVQAGSDRILKRMNRSHTAESYLRLIERIRAARPDILMSGDFIVGFPEETEEDFQATLDLVEEVRYGYAYSFKYSPRPGTPAAERAHVDPAEADDRLQRLQALITRDQRAIQNEMVGREVSVLFEKPGRLDGQMVGKSEYLHAVHVQDAQARIGEIAKVRIVDSGPNSLAGERV</sequence>
<feature type="binding site" evidence="9">
    <location>
        <position position="169"/>
    </location>
    <ligand>
        <name>[4Fe-4S] cluster</name>
        <dbReference type="ChEBI" id="CHEBI:49883"/>
        <label>2</label>
        <note>4Fe-4S-S-AdoMet</note>
    </ligand>
</feature>
<feature type="binding site" evidence="9">
    <location>
        <position position="53"/>
    </location>
    <ligand>
        <name>[4Fe-4S] cluster</name>
        <dbReference type="ChEBI" id="CHEBI:49883"/>
        <label>1</label>
    </ligand>
</feature>
<dbReference type="PROSITE" id="PS01278">
    <property type="entry name" value="MTTASE_RADICAL"/>
    <property type="match status" value="1"/>
</dbReference>
<keyword evidence="5 9" id="KW-0479">Metal-binding</keyword>
<dbReference type="SMART" id="SM00729">
    <property type="entry name" value="Elp3"/>
    <property type="match status" value="1"/>
</dbReference>
<dbReference type="InterPro" id="IPR020612">
    <property type="entry name" value="Methylthiotransferase_CS"/>
</dbReference>
<evidence type="ECO:0000256" key="2">
    <source>
        <dbReference type="ARBA" id="ARBA00022485"/>
    </source>
</evidence>
<evidence type="ECO:0000259" key="12">
    <source>
        <dbReference type="PROSITE" id="PS51918"/>
    </source>
</evidence>
<dbReference type="Pfam" id="PF00919">
    <property type="entry name" value="UPF0004"/>
    <property type="match status" value="1"/>
</dbReference>
<keyword evidence="4 9" id="KW-0949">S-adenosyl-L-methionine</keyword>
<dbReference type="Pfam" id="PF04055">
    <property type="entry name" value="Radical_SAM"/>
    <property type="match status" value="1"/>
</dbReference>
<keyword evidence="14" id="KW-1185">Reference proteome</keyword>
<dbReference type="NCBIfam" id="TIGR00089">
    <property type="entry name" value="MiaB/RimO family radical SAM methylthiotransferase"/>
    <property type="match status" value="1"/>
</dbReference>
<dbReference type="Proteomes" id="UP001595629">
    <property type="component" value="Unassembled WGS sequence"/>
</dbReference>
<evidence type="ECO:0000259" key="11">
    <source>
        <dbReference type="PROSITE" id="PS51449"/>
    </source>
</evidence>
<dbReference type="InterPro" id="IPR006638">
    <property type="entry name" value="Elp3/MiaA/NifB-like_rSAM"/>
</dbReference>